<evidence type="ECO:0000256" key="1">
    <source>
        <dbReference type="SAM" id="MobiDB-lite"/>
    </source>
</evidence>
<comment type="caution">
    <text evidence="2">The sequence shown here is derived from an EMBL/GenBank/DDBJ whole genome shotgun (WGS) entry which is preliminary data.</text>
</comment>
<dbReference type="AlphaFoldDB" id="A0A4Y3KIA9"/>
<reference evidence="2 3" key="1">
    <citation type="submission" date="2019-06" db="EMBL/GenBank/DDBJ databases">
        <title>Whole genome shotgun sequence of Cellulomonas uda NBRC 3747.</title>
        <authorList>
            <person name="Hosoyama A."/>
            <person name="Uohara A."/>
            <person name="Ohji S."/>
            <person name="Ichikawa N."/>
        </authorList>
    </citation>
    <scope>NUCLEOTIDE SEQUENCE [LARGE SCALE GENOMIC DNA]</scope>
    <source>
        <strain evidence="2 3">NBRC 3747</strain>
    </source>
</reference>
<gene>
    <name evidence="2" type="ORF">CUD01_31720</name>
</gene>
<name>A0A4Y3KIA9_CELUD</name>
<proteinExistence type="predicted"/>
<evidence type="ECO:0000313" key="3">
    <source>
        <dbReference type="Proteomes" id="UP000315842"/>
    </source>
</evidence>
<keyword evidence="3" id="KW-1185">Reference proteome</keyword>
<feature type="region of interest" description="Disordered" evidence="1">
    <location>
        <begin position="1"/>
        <end position="59"/>
    </location>
</feature>
<protein>
    <submittedName>
        <fullName evidence="2">Uncharacterized protein</fullName>
    </submittedName>
</protein>
<dbReference type="Proteomes" id="UP000315842">
    <property type="component" value="Unassembled WGS sequence"/>
</dbReference>
<organism evidence="2 3">
    <name type="scientific">Cellulomonas uda</name>
    <dbReference type="NCBI Taxonomy" id="1714"/>
    <lineage>
        <taxon>Bacteria</taxon>
        <taxon>Bacillati</taxon>
        <taxon>Actinomycetota</taxon>
        <taxon>Actinomycetes</taxon>
        <taxon>Micrococcales</taxon>
        <taxon>Cellulomonadaceae</taxon>
        <taxon>Cellulomonas</taxon>
    </lineage>
</organism>
<dbReference type="EMBL" id="BJLP01000092">
    <property type="protein sequence ID" value="GEA82728.1"/>
    <property type="molecule type" value="Genomic_DNA"/>
</dbReference>
<sequence length="59" mass="6381">MPVRGGRGRAAAGTRAVEGERKYLDHPFPASRKGAEAGGRPHLGTQNEFHVKQRATREG</sequence>
<evidence type="ECO:0000313" key="2">
    <source>
        <dbReference type="EMBL" id="GEA82728.1"/>
    </source>
</evidence>
<feature type="compositionally biased region" description="Basic and acidic residues" evidence="1">
    <location>
        <begin position="49"/>
        <end position="59"/>
    </location>
</feature>
<accession>A0A4Y3KIA9</accession>